<gene>
    <name evidence="5" type="ORF">FDP41_011359</name>
</gene>
<dbReference type="InterPro" id="IPR027409">
    <property type="entry name" value="GroEL-like_apical_dom_sf"/>
</dbReference>
<proteinExistence type="predicted"/>
<dbReference type="VEuPathDB" id="AmoebaDB:NfTy_019650"/>
<comment type="function">
    <text evidence="3">Implicated in mitochondrial protein import and macromolecular assembly. May facilitate the correct folding of imported proteins. May also prevent misfolding and promote the refolding and proper assembly of unfolded polypeptides generated under stress conditions in the mitochondrial matrix.</text>
</comment>
<dbReference type="VEuPathDB" id="AmoebaDB:FDP41_011359"/>
<feature type="region of interest" description="Disordered" evidence="4">
    <location>
        <begin position="1"/>
        <end position="41"/>
    </location>
</feature>
<dbReference type="InterPro" id="IPR027413">
    <property type="entry name" value="GROEL-like_equatorial_sf"/>
</dbReference>
<evidence type="ECO:0000256" key="4">
    <source>
        <dbReference type="SAM" id="MobiDB-lite"/>
    </source>
</evidence>
<reference evidence="5 6" key="1">
    <citation type="journal article" date="2019" name="Sci. Rep.">
        <title>Nanopore sequencing improves the draft genome of the human pathogenic amoeba Naegleria fowleri.</title>
        <authorList>
            <person name="Liechti N."/>
            <person name="Schurch N."/>
            <person name="Bruggmann R."/>
            <person name="Wittwer M."/>
        </authorList>
    </citation>
    <scope>NUCLEOTIDE SEQUENCE [LARGE SCALE GENOMIC DNA]</scope>
    <source>
        <strain evidence="5 6">ATCC 30894</strain>
    </source>
</reference>
<dbReference type="Gene3D" id="1.10.560.10">
    <property type="entry name" value="GroEL-like equatorial domain"/>
    <property type="match status" value="1"/>
</dbReference>
<feature type="compositionally biased region" description="Acidic residues" evidence="4">
    <location>
        <begin position="25"/>
        <end position="39"/>
    </location>
</feature>
<evidence type="ECO:0000313" key="6">
    <source>
        <dbReference type="Proteomes" id="UP000444721"/>
    </source>
</evidence>
<dbReference type="Gene3D" id="3.30.260.10">
    <property type="entry name" value="TCP-1-like chaperonin intermediate domain"/>
    <property type="match status" value="1"/>
</dbReference>
<name>A0A6A5CAZ5_NAEFO</name>
<evidence type="ECO:0000256" key="3">
    <source>
        <dbReference type="ARBA" id="ARBA00025467"/>
    </source>
</evidence>
<keyword evidence="1" id="KW-0809">Transit peptide</keyword>
<dbReference type="Gene3D" id="3.50.7.10">
    <property type="entry name" value="GroEL"/>
    <property type="match status" value="1"/>
</dbReference>
<dbReference type="GeneID" id="68118574"/>
<dbReference type="EMBL" id="VFQX01000009">
    <property type="protein sequence ID" value="KAF0982429.1"/>
    <property type="molecule type" value="Genomic_DNA"/>
</dbReference>
<dbReference type="Proteomes" id="UP000444721">
    <property type="component" value="Unassembled WGS sequence"/>
</dbReference>
<dbReference type="OrthoDB" id="10346312at2759"/>
<evidence type="ECO:0000256" key="2">
    <source>
        <dbReference type="ARBA" id="ARBA00023016"/>
    </source>
</evidence>
<protein>
    <submittedName>
        <fullName evidence="5">Uncharacterized protein</fullName>
    </submittedName>
</protein>
<evidence type="ECO:0000313" key="5">
    <source>
        <dbReference type="EMBL" id="KAF0982429.1"/>
    </source>
</evidence>
<sequence>MEHDDGNRSSSMMVYNSRIQTFESEQQESDDDERGEELNENTHVGNKFINWKEYMMTAHSLLDQQITSRVEENQNLSLLQLLHHQLEGIIGPVISNSKMIQHPRFPNQFYFTKSPHFLFETFKERIDTKKHEIINSQRKNEKGFIKFGNLIGSEEYYFLLIQDLIQKHLKDVSDHCGFFTTCLYSLVKQVQRKKNNFQHSISWMKYQRGLSKSIAYFVQILLPEVVLPELINLCECVDPFETPEDTLYNICYTFLIPHVSSSIANTLSHLMINWLSMMDMPAIYKISANRELFDFIVHAIPFANTESGSKLLPGILVGEASFVQSKVFSFHSHNGVKCLPLKQVELSHKNIEIEIHKDYMSLKQSLAKEIEDFIAELERNHIGIVLSEDILDDMLVLALAKRNILCIHHVSDMDRICEVFNVIPLLIHSITRYNNDTRRHELLSFGKYSHLKDHLLTCKSIKQLPLGPMKQMLFLEPTNTDLSPYSNSVLIRAPMESLAETYRNLFFRLLRYLTNSFKFLTQDPNMPTIAILSGGCYFENKLSGLLQYIKTNFKMRTMPELDSLLEMLTETYEAVCVTLLENLIPNKQQCHHRDLLMQLKSRDSMIVSFMHTPKQHETISVLTELHQNGGDSSMSNLIGEGLLIVPNSKANRIGIYETLSCKYSTLINVCMSLKKLLDMDGFFF</sequence>
<dbReference type="RefSeq" id="XP_044567142.1">
    <property type="nucleotide sequence ID" value="XM_044701758.1"/>
</dbReference>
<keyword evidence="6" id="KW-1185">Reference proteome</keyword>
<evidence type="ECO:0000256" key="1">
    <source>
        <dbReference type="ARBA" id="ARBA00022946"/>
    </source>
</evidence>
<comment type="caution">
    <text evidence="5">The sequence shown here is derived from an EMBL/GenBank/DDBJ whole genome shotgun (WGS) entry which is preliminary data.</text>
</comment>
<organism evidence="5 6">
    <name type="scientific">Naegleria fowleri</name>
    <name type="common">Brain eating amoeba</name>
    <dbReference type="NCBI Taxonomy" id="5763"/>
    <lineage>
        <taxon>Eukaryota</taxon>
        <taxon>Discoba</taxon>
        <taxon>Heterolobosea</taxon>
        <taxon>Tetramitia</taxon>
        <taxon>Eutetramitia</taxon>
        <taxon>Vahlkampfiidae</taxon>
        <taxon>Naegleria</taxon>
    </lineage>
</organism>
<dbReference type="InterPro" id="IPR027410">
    <property type="entry name" value="TCP-1-like_intermed_sf"/>
</dbReference>
<dbReference type="AlphaFoldDB" id="A0A6A5CAZ5"/>
<accession>A0A6A5CAZ5</accession>
<keyword evidence="2" id="KW-0346">Stress response</keyword>
<dbReference type="VEuPathDB" id="AmoebaDB:NF0034880"/>
<feature type="compositionally biased region" description="Polar residues" evidence="4">
    <location>
        <begin position="8"/>
        <end position="22"/>
    </location>
</feature>